<dbReference type="PRINTS" id="PR00420">
    <property type="entry name" value="RNGMNOXGNASE"/>
</dbReference>
<name>A0ABT1A0I9_9PSEU</name>
<feature type="domain" description="FAD-binding" evidence="1">
    <location>
        <begin position="3"/>
        <end position="342"/>
    </location>
</feature>
<dbReference type="GO" id="GO:0004497">
    <property type="term" value="F:monooxygenase activity"/>
    <property type="evidence" value="ECO:0007669"/>
    <property type="project" value="UniProtKB-KW"/>
</dbReference>
<keyword evidence="3" id="KW-1185">Reference proteome</keyword>
<gene>
    <name evidence="2" type="ORF">KDL28_15265</name>
</gene>
<dbReference type="InterPro" id="IPR051704">
    <property type="entry name" value="FAD_aromatic-hydroxylase"/>
</dbReference>
<sequence length="407" mass="43005">MRSVLVSGAGIAGLVFAYWARRHGLEPVVVERAPGLRAEGHGVDLRGAGREVVRRMGLEDAVRAAGTGEQGIAFTDWTGRTRARVGREVFAGFGGEGPTAELEVLRGQLATLIRDAAGPGVEWVFDDHIAAIDDRGSGPVRVRLAGGGSYEVDVVVAADGIGSATRRLVFGEHDEQGRAWFRPVGVSLAYLTVPRRRGDGSWATWQHDPGGRSVILRPDPVGTTRAALSFLAPPCLRGRDPDAQKALLTGRFIDVGGAAPRVLDALAAASEFYAEDVGQVRMPAWSRGRVVLLGDAGYCPSPISGMGTTLAVVGAAVLAGELARCPDPAAAFAAYEERMRPYVDRAQELPPGTPYTGLPRTRWGIRVLHAALRATATPPLTGMMGRFLSPPAHTIDLPSHLTTAAHG</sequence>
<evidence type="ECO:0000313" key="3">
    <source>
        <dbReference type="Proteomes" id="UP001165283"/>
    </source>
</evidence>
<dbReference type="PANTHER" id="PTHR46865">
    <property type="entry name" value="OXIDOREDUCTASE-RELATED"/>
    <property type="match status" value="1"/>
</dbReference>
<proteinExistence type="predicted"/>
<dbReference type="EMBL" id="JAGSOV010000034">
    <property type="protein sequence ID" value="MCO1656420.1"/>
    <property type="molecule type" value="Genomic_DNA"/>
</dbReference>
<dbReference type="SUPFAM" id="SSF51905">
    <property type="entry name" value="FAD/NAD(P)-binding domain"/>
    <property type="match status" value="1"/>
</dbReference>
<comment type="caution">
    <text evidence="2">The sequence shown here is derived from an EMBL/GenBank/DDBJ whole genome shotgun (WGS) entry which is preliminary data.</text>
</comment>
<protein>
    <submittedName>
        <fullName evidence="2">FAD-dependent monooxygenase</fullName>
    </submittedName>
</protein>
<organism evidence="2 3">
    <name type="scientific">Pseudonocardia humida</name>
    <dbReference type="NCBI Taxonomy" id="2800819"/>
    <lineage>
        <taxon>Bacteria</taxon>
        <taxon>Bacillati</taxon>
        <taxon>Actinomycetota</taxon>
        <taxon>Actinomycetes</taxon>
        <taxon>Pseudonocardiales</taxon>
        <taxon>Pseudonocardiaceae</taxon>
        <taxon>Pseudonocardia</taxon>
    </lineage>
</organism>
<accession>A0ABT1A0I9</accession>
<dbReference type="Proteomes" id="UP001165283">
    <property type="component" value="Unassembled WGS sequence"/>
</dbReference>
<reference evidence="2" key="1">
    <citation type="submission" date="2021-04" db="EMBL/GenBank/DDBJ databases">
        <title>Pseudonocardia sp. nov., isolated from sandy soil of mangrove forest.</title>
        <authorList>
            <person name="Zan Z."/>
            <person name="Huang R."/>
            <person name="Liu W."/>
        </authorList>
    </citation>
    <scope>NUCLEOTIDE SEQUENCE</scope>
    <source>
        <strain evidence="2">S2-4</strain>
    </source>
</reference>
<dbReference type="InterPro" id="IPR002938">
    <property type="entry name" value="FAD-bd"/>
</dbReference>
<keyword evidence="2" id="KW-0560">Oxidoreductase</keyword>
<evidence type="ECO:0000259" key="1">
    <source>
        <dbReference type="Pfam" id="PF01494"/>
    </source>
</evidence>
<dbReference type="InterPro" id="IPR036188">
    <property type="entry name" value="FAD/NAD-bd_sf"/>
</dbReference>
<dbReference type="Gene3D" id="3.30.9.10">
    <property type="entry name" value="D-Amino Acid Oxidase, subunit A, domain 2"/>
    <property type="match status" value="1"/>
</dbReference>
<dbReference type="PANTHER" id="PTHR46865:SF2">
    <property type="entry name" value="MONOOXYGENASE"/>
    <property type="match status" value="1"/>
</dbReference>
<keyword evidence="2" id="KW-0503">Monooxygenase</keyword>
<evidence type="ECO:0000313" key="2">
    <source>
        <dbReference type="EMBL" id="MCO1656420.1"/>
    </source>
</evidence>
<dbReference type="Gene3D" id="3.50.50.60">
    <property type="entry name" value="FAD/NAD(P)-binding domain"/>
    <property type="match status" value="1"/>
</dbReference>
<dbReference type="Pfam" id="PF01494">
    <property type="entry name" value="FAD_binding_3"/>
    <property type="match status" value="1"/>
</dbReference>